<gene>
    <name evidence="1" type="ORF">QFC19_008347</name>
</gene>
<dbReference type="Proteomes" id="UP001241377">
    <property type="component" value="Unassembled WGS sequence"/>
</dbReference>
<keyword evidence="2" id="KW-1185">Reference proteome</keyword>
<sequence length="387" mass="44547">MYLPVHFETFGTKAIQRSRARFNRKNTLDLGEDDDRTRPTERFGAKTLWQGRDEEVGVEKWVLEWWKDQGYKGFHSEASILTTLFGLLFWPILYMDIPGAFETPYQLAPLDLGDDSFYRSRQAEIEKRLNEMTNTQTAVKMLRQVDEVERERGTLAIGVNWAYELQDLEEIINCIGGQSLSILCRMFCEEYGHRSSGVPDLIVWNMEERKCRFVEVKSPNDHLSETQKVWISVMQSAGVDVEVCHVVEAAKQELQRKKRRLNDGGWGRSKKYDYGDGSDMQEHDEEDDAEGVEDRDQWQFEEGDEAKTKWKGEGRLLTRAELAEAEDEQEFGNSHDNKENFRLAREGSRSLAATSKKPRQIGAPSNSTLRKPASFEIRGDVSAAIEL</sequence>
<protein>
    <submittedName>
        <fullName evidence="1">Uncharacterized protein</fullName>
    </submittedName>
</protein>
<accession>A0ACC2V2B6</accession>
<reference evidence="1" key="1">
    <citation type="submission" date="2023-04" db="EMBL/GenBank/DDBJ databases">
        <title>Draft Genome sequencing of Naganishia species isolated from polar environments using Oxford Nanopore Technology.</title>
        <authorList>
            <person name="Leo P."/>
            <person name="Venkateswaran K."/>
        </authorList>
    </citation>
    <scope>NUCLEOTIDE SEQUENCE</scope>
    <source>
        <strain evidence="1">MNA-CCFEE 5261</strain>
    </source>
</reference>
<dbReference type="EMBL" id="JASBWR010000123">
    <property type="protein sequence ID" value="KAJ9093488.1"/>
    <property type="molecule type" value="Genomic_DNA"/>
</dbReference>
<evidence type="ECO:0000313" key="1">
    <source>
        <dbReference type="EMBL" id="KAJ9093488.1"/>
    </source>
</evidence>
<comment type="caution">
    <text evidence="1">The sequence shown here is derived from an EMBL/GenBank/DDBJ whole genome shotgun (WGS) entry which is preliminary data.</text>
</comment>
<proteinExistence type="predicted"/>
<organism evidence="1 2">
    <name type="scientific">Naganishia cerealis</name>
    <dbReference type="NCBI Taxonomy" id="610337"/>
    <lineage>
        <taxon>Eukaryota</taxon>
        <taxon>Fungi</taxon>
        <taxon>Dikarya</taxon>
        <taxon>Basidiomycota</taxon>
        <taxon>Agaricomycotina</taxon>
        <taxon>Tremellomycetes</taxon>
        <taxon>Filobasidiales</taxon>
        <taxon>Filobasidiaceae</taxon>
        <taxon>Naganishia</taxon>
    </lineage>
</organism>
<evidence type="ECO:0000313" key="2">
    <source>
        <dbReference type="Proteomes" id="UP001241377"/>
    </source>
</evidence>
<name>A0ACC2V2B6_9TREE</name>